<dbReference type="Proteomes" id="UP000315344">
    <property type="component" value="Unassembled WGS sequence"/>
</dbReference>
<protein>
    <recommendedName>
        <fullName evidence="3">DUF3299 domain-containing protein</fullName>
    </recommendedName>
</protein>
<sequence>MLPMLHFASPLRAAEDVILLRDLYNKDRSFSDLALGLADQRISVQGFMAPPLRAESNFFVLTRRPMAVCPFCNNAADWPADIVAVYTKRLVKVLEYNIPIAVTGVLELGTLRDPELGFVSRVRLADAVYARQ</sequence>
<name>A0A533I8Y5_PARDE</name>
<evidence type="ECO:0000313" key="2">
    <source>
        <dbReference type="Proteomes" id="UP000315344"/>
    </source>
</evidence>
<organism evidence="1 2">
    <name type="scientific">Paracoccus denitrificans</name>
    <dbReference type="NCBI Taxonomy" id="266"/>
    <lineage>
        <taxon>Bacteria</taxon>
        <taxon>Pseudomonadati</taxon>
        <taxon>Pseudomonadota</taxon>
        <taxon>Alphaproteobacteria</taxon>
        <taxon>Rhodobacterales</taxon>
        <taxon>Paracoccaceae</taxon>
        <taxon>Paracoccus</taxon>
    </lineage>
</organism>
<reference evidence="1 2" key="1">
    <citation type="journal article" date="2017" name="Nat. Commun.">
        <title>In situ click chemistry generation of cyclooxygenase-2 inhibitors.</title>
        <authorList>
            <person name="Bhardwaj A."/>
            <person name="Kaur J."/>
            <person name="Wuest M."/>
            <person name="Wuest F."/>
        </authorList>
    </citation>
    <scope>NUCLEOTIDE SEQUENCE [LARGE SCALE GENOMIC DNA]</scope>
    <source>
        <strain evidence="1">S2_012_000_R3_94</strain>
    </source>
</reference>
<dbReference type="EMBL" id="VAFL01000007">
    <property type="protein sequence ID" value="TKW66520.1"/>
    <property type="molecule type" value="Genomic_DNA"/>
</dbReference>
<proteinExistence type="predicted"/>
<evidence type="ECO:0000313" key="1">
    <source>
        <dbReference type="EMBL" id="TKW66520.1"/>
    </source>
</evidence>
<dbReference type="AlphaFoldDB" id="A0A533I8Y5"/>
<accession>A0A533I8Y5</accession>
<evidence type="ECO:0008006" key="3">
    <source>
        <dbReference type="Google" id="ProtNLM"/>
    </source>
</evidence>
<gene>
    <name evidence="1" type="ORF">DI616_10185</name>
</gene>
<comment type="caution">
    <text evidence="1">The sequence shown here is derived from an EMBL/GenBank/DDBJ whole genome shotgun (WGS) entry which is preliminary data.</text>
</comment>